<sequence length="53" mass="5689">DCVHLHAFETGSELRAGLSSWISYYNAQRPHSALAGCIPDEADGAAEMERLAA</sequence>
<dbReference type="SUPFAM" id="SSF53098">
    <property type="entry name" value="Ribonuclease H-like"/>
    <property type="match status" value="1"/>
</dbReference>
<evidence type="ECO:0000259" key="1">
    <source>
        <dbReference type="Pfam" id="PF13683"/>
    </source>
</evidence>
<comment type="caution">
    <text evidence="2">The sequence shown here is derived from an EMBL/GenBank/DDBJ whole genome shotgun (WGS) entry which is preliminary data.</text>
</comment>
<dbReference type="Proteomes" id="UP000274097">
    <property type="component" value="Unassembled WGS sequence"/>
</dbReference>
<dbReference type="InterPro" id="IPR012337">
    <property type="entry name" value="RNaseH-like_sf"/>
</dbReference>
<dbReference type="InParanoid" id="A0A3A9J998"/>
<evidence type="ECO:0000313" key="2">
    <source>
        <dbReference type="EMBL" id="RKK03837.1"/>
    </source>
</evidence>
<feature type="non-terminal residue" evidence="2">
    <location>
        <position position="1"/>
    </location>
</feature>
<evidence type="ECO:0000313" key="3">
    <source>
        <dbReference type="EMBL" id="RMI14530.1"/>
    </source>
</evidence>
<dbReference type="OrthoDB" id="9814072at2"/>
<dbReference type="EMBL" id="RAQU01000067">
    <property type="protein sequence ID" value="RKK03837.1"/>
    <property type="molecule type" value="Genomic_DNA"/>
</dbReference>
<reference evidence="2 5" key="1">
    <citation type="submission" date="2018-09" db="EMBL/GenBank/DDBJ databases">
        <title>Roseomonas sp. nov., isolated from feces of Tibetan antelopes in the Qinghai-Tibet plateau, China.</title>
        <authorList>
            <person name="Tian Z."/>
        </authorList>
    </citation>
    <scope>NUCLEOTIDE SEQUENCE [LARGE SCALE GENOMIC DNA]</scope>
    <source>
        <strain evidence="3 4">Z23</strain>
        <strain evidence="2 5">Z24</strain>
    </source>
</reference>
<dbReference type="RefSeq" id="WP_147426073.1">
    <property type="nucleotide sequence ID" value="NZ_RAQU01000067.1"/>
</dbReference>
<dbReference type="GO" id="GO:0015074">
    <property type="term" value="P:DNA integration"/>
    <property type="evidence" value="ECO:0007669"/>
    <property type="project" value="InterPro"/>
</dbReference>
<accession>A0A3A9J998</accession>
<feature type="domain" description="Integrase catalytic" evidence="1">
    <location>
        <begin position="2"/>
        <end position="39"/>
    </location>
</feature>
<gene>
    <name evidence="2" type="ORF">D6Z83_12630</name>
    <name evidence="3" type="ORF">EBE87_27855</name>
</gene>
<dbReference type="Pfam" id="PF13683">
    <property type="entry name" value="rve_3"/>
    <property type="match status" value="1"/>
</dbReference>
<proteinExistence type="predicted"/>
<dbReference type="EMBL" id="RFLX01000108">
    <property type="protein sequence ID" value="RMI14530.1"/>
    <property type="molecule type" value="Genomic_DNA"/>
</dbReference>
<dbReference type="InterPro" id="IPR001584">
    <property type="entry name" value="Integrase_cat-core"/>
</dbReference>
<name>A0A3A9J998_9PROT</name>
<evidence type="ECO:0000313" key="4">
    <source>
        <dbReference type="Proteomes" id="UP000274097"/>
    </source>
</evidence>
<evidence type="ECO:0000313" key="5">
    <source>
        <dbReference type="Proteomes" id="UP000278036"/>
    </source>
</evidence>
<keyword evidence="4" id="KW-1185">Reference proteome</keyword>
<dbReference type="Proteomes" id="UP000278036">
    <property type="component" value="Unassembled WGS sequence"/>
</dbReference>
<organism evidence="2 5">
    <name type="scientific">Teichococcus wenyumeiae</name>
    <dbReference type="NCBI Taxonomy" id="2478470"/>
    <lineage>
        <taxon>Bacteria</taxon>
        <taxon>Pseudomonadati</taxon>
        <taxon>Pseudomonadota</taxon>
        <taxon>Alphaproteobacteria</taxon>
        <taxon>Acetobacterales</taxon>
        <taxon>Roseomonadaceae</taxon>
        <taxon>Roseomonas</taxon>
    </lineage>
</organism>
<protein>
    <submittedName>
        <fullName evidence="2">IS3 family transposase</fullName>
    </submittedName>
</protein>
<dbReference type="AlphaFoldDB" id="A0A3A9J998"/>